<comment type="caution">
    <text evidence="2">The sequence shown here is derived from an EMBL/GenBank/DDBJ whole genome shotgun (WGS) entry which is preliminary data.</text>
</comment>
<dbReference type="EMBL" id="SDEE01000016">
    <property type="protein sequence ID" value="RXW24614.1"/>
    <property type="molecule type" value="Genomic_DNA"/>
</dbReference>
<dbReference type="STRING" id="2316362.A0A4Q2DZ28"/>
<dbReference type="AlphaFoldDB" id="A0A4Q2DZ28"/>
<organism evidence="2 3">
    <name type="scientific">Candolleomyces aberdarensis</name>
    <dbReference type="NCBI Taxonomy" id="2316362"/>
    <lineage>
        <taxon>Eukaryota</taxon>
        <taxon>Fungi</taxon>
        <taxon>Dikarya</taxon>
        <taxon>Basidiomycota</taxon>
        <taxon>Agaricomycotina</taxon>
        <taxon>Agaricomycetes</taxon>
        <taxon>Agaricomycetidae</taxon>
        <taxon>Agaricales</taxon>
        <taxon>Agaricineae</taxon>
        <taxon>Psathyrellaceae</taxon>
        <taxon>Candolleomyces</taxon>
    </lineage>
</organism>
<dbReference type="OrthoDB" id="3034725at2759"/>
<dbReference type="Proteomes" id="UP000290288">
    <property type="component" value="Unassembled WGS sequence"/>
</dbReference>
<name>A0A4Q2DZ28_9AGAR</name>
<gene>
    <name evidence="2" type="ORF">EST38_g1248</name>
</gene>
<proteinExistence type="predicted"/>
<feature type="compositionally biased region" description="Acidic residues" evidence="1">
    <location>
        <begin position="287"/>
        <end position="298"/>
    </location>
</feature>
<evidence type="ECO:0000256" key="1">
    <source>
        <dbReference type="SAM" id="MobiDB-lite"/>
    </source>
</evidence>
<evidence type="ECO:0000313" key="2">
    <source>
        <dbReference type="EMBL" id="RXW24614.1"/>
    </source>
</evidence>
<evidence type="ECO:0000313" key="3">
    <source>
        <dbReference type="Proteomes" id="UP000290288"/>
    </source>
</evidence>
<feature type="region of interest" description="Disordered" evidence="1">
    <location>
        <begin position="268"/>
        <end position="331"/>
    </location>
</feature>
<accession>A0A4Q2DZ28</accession>
<keyword evidence="3" id="KW-1185">Reference proteome</keyword>
<reference evidence="2 3" key="1">
    <citation type="submission" date="2019-01" db="EMBL/GenBank/DDBJ databases">
        <title>Draft genome sequence of Psathyrella aberdarensis IHI B618.</title>
        <authorList>
            <person name="Buettner E."/>
            <person name="Kellner H."/>
        </authorList>
    </citation>
    <scope>NUCLEOTIDE SEQUENCE [LARGE SCALE GENOMIC DNA]</scope>
    <source>
        <strain evidence="2 3">IHI B618</strain>
    </source>
</reference>
<sequence length="353" mass="39820">MNPEVLSELEPWKKKRFRKQDLRLGDVADSVQGGQSSLVDPRPSRASPEQWCLYNKTTNNVAVITYACVYSWGSSTECGNFVPIDEVPPSELPSSRVQSVPSAFCELSFAFETGEDRSLYSHLETLETLIEQNTTFNKLNRPKRNWQSGDNPTSNRRYVATAKLFMRKTPFNLTATIPYKIHPWLQAVGDDPASRWMPNKDRPNLFHYRTDTSPRFLPIEYGKWGLQRGDIVWISFIVTFTMKTQTWSTSIVPLDIIRVGRLEALPSGKEAQAPAIIEQSDYRPPDEDFDDGEFDGSNEEGNIKRKRDDDEVSAAGSVRSSEGESDGPWVGVEKEVAMMEIDDAHGNSAEGEL</sequence>
<protein>
    <submittedName>
        <fullName evidence="2">Uncharacterized protein</fullName>
    </submittedName>
</protein>